<evidence type="ECO:0000313" key="1">
    <source>
        <dbReference type="EMBL" id="CAB3731849.1"/>
    </source>
</evidence>
<dbReference type="RefSeq" id="WP_035478339.1">
    <property type="nucleotide sequence ID" value="NZ_CADFGL010000041.1"/>
</dbReference>
<gene>
    <name evidence="1" type="ORF">LMG22037_05648</name>
</gene>
<organism evidence="1 2">
    <name type="scientific">Paraburkholderia phenoliruptrix</name>
    <dbReference type="NCBI Taxonomy" id="252970"/>
    <lineage>
        <taxon>Bacteria</taxon>
        <taxon>Pseudomonadati</taxon>
        <taxon>Pseudomonadota</taxon>
        <taxon>Betaproteobacteria</taxon>
        <taxon>Burkholderiales</taxon>
        <taxon>Burkholderiaceae</taxon>
        <taxon>Paraburkholderia</taxon>
    </lineage>
</organism>
<accession>A0A6J5CDA5</accession>
<name>A0A6J5CDA5_9BURK</name>
<reference evidence="1 2" key="1">
    <citation type="submission" date="2020-04" db="EMBL/GenBank/DDBJ databases">
        <authorList>
            <person name="De Canck E."/>
        </authorList>
    </citation>
    <scope>NUCLEOTIDE SEQUENCE [LARGE SCALE GENOMIC DNA]</scope>
    <source>
        <strain evidence="1 2">LMG 22037</strain>
    </source>
</reference>
<protein>
    <submittedName>
        <fullName evidence="1">Uncharacterized protein</fullName>
    </submittedName>
</protein>
<dbReference type="Proteomes" id="UP000494249">
    <property type="component" value="Unassembled WGS sequence"/>
</dbReference>
<dbReference type="EMBL" id="CADIKB010000043">
    <property type="protein sequence ID" value="CAB3731849.1"/>
    <property type="molecule type" value="Genomic_DNA"/>
</dbReference>
<proteinExistence type="predicted"/>
<dbReference type="AlphaFoldDB" id="A0A6J5CDA5"/>
<sequence length="142" mass="15643">MRHAILSSGHGVTRSTGRKIDDFLRSMSEYVRATVYGVPRMIHYTAGNVILDVDVPETVAELAARIERSVPAKHGYLHYELARVRAIRSASRALNVIARDALLHYAQALDSDLERLESNDGRLCVDATPLLSSTPCDASSHD</sequence>
<evidence type="ECO:0000313" key="2">
    <source>
        <dbReference type="Proteomes" id="UP000494249"/>
    </source>
</evidence>